<gene>
    <name evidence="8" type="ORF">BO99DRAFT_405196</name>
</gene>
<dbReference type="GO" id="GO:0032259">
    <property type="term" value="P:methylation"/>
    <property type="evidence" value="ECO:0007669"/>
    <property type="project" value="UniProtKB-KW"/>
</dbReference>
<feature type="compositionally biased region" description="Basic and acidic residues" evidence="6">
    <location>
        <begin position="435"/>
        <end position="464"/>
    </location>
</feature>
<dbReference type="InterPro" id="IPR045179">
    <property type="entry name" value="YgfZ/GcvT"/>
</dbReference>
<dbReference type="PANTHER" id="PTHR22602">
    <property type="entry name" value="TRANSFERASE CAF17, MITOCHONDRIAL-RELATED"/>
    <property type="match status" value="1"/>
</dbReference>
<dbReference type="GO" id="GO:0008168">
    <property type="term" value="F:methyltransferase activity"/>
    <property type="evidence" value="ECO:0007669"/>
    <property type="project" value="UniProtKB-KW"/>
</dbReference>
<comment type="similarity">
    <text evidence="4">Belongs to the GcvT family. CAF17/IBA57 subfamily.</text>
</comment>
<sequence>MMLSNPSRTVCARCIRRGRHFYTTVHHGAQPRSDHGNPAPPPEAGYTRLTNRGLISVTGPDSTSFLQGLVTQNMVKQSAEGKGSYVAFLNSQGRILNDAFIYPNPEKDAAASSADPSWLIEADAAELPALLKHLKRHKLRAKLQLRALDPTERTVWASWKQHHGDGRWAAHSLGDSVSESSGAGAAWRADANITGCVDIRAPGFGLRLVTPGDADLRAHFARQLEEAGAHEASLGSYTVRRMLRGVAEGQAEILRAASLPLECNMDLAQAIDFRKGCYVGQELTIRTRHTGVVRKRILPVQLYADELPVREGEGASGGPVYDPSADEGLAPPAGVQGLDISRVGPSKGRSAGKFLAGVGNVGLALCRLEMMTDVALSAEGSTQYTPDREFKISWDAAEGDGSEGSEGEKVRTVKIKAFVPPWTREYIASGTQQARARDPIREGQRARELAERLAAEEEDARLHE</sequence>
<evidence type="ECO:0000256" key="3">
    <source>
        <dbReference type="ARBA" id="ARBA00023128"/>
    </source>
</evidence>
<dbReference type="InterPro" id="IPR027266">
    <property type="entry name" value="TrmE/GcvT-like"/>
</dbReference>
<protein>
    <recommendedName>
        <fullName evidence="5">Iron-sulfur cluster assembly factor IBA57 homolog, mitochondrial</fullName>
    </recommendedName>
</protein>
<dbReference type="InterPro" id="IPR057460">
    <property type="entry name" value="CAF17_C"/>
</dbReference>
<feature type="region of interest" description="Disordered" evidence="6">
    <location>
        <begin position="429"/>
        <end position="464"/>
    </location>
</feature>
<keyword evidence="3" id="KW-0496">Mitochondrion</keyword>
<dbReference type="OMA" id="NMLVAND"/>
<comment type="subcellular location">
    <subcellularLocation>
        <location evidence="1">Mitochondrion matrix</location>
    </subcellularLocation>
</comment>
<evidence type="ECO:0000256" key="6">
    <source>
        <dbReference type="SAM" id="MobiDB-lite"/>
    </source>
</evidence>
<feature type="region of interest" description="Disordered" evidence="6">
    <location>
        <begin position="26"/>
        <end position="45"/>
    </location>
</feature>
<evidence type="ECO:0000313" key="8">
    <source>
        <dbReference type="EMBL" id="PYI16317.1"/>
    </source>
</evidence>
<dbReference type="NCBIfam" id="TIGR03317">
    <property type="entry name" value="ygfZ_signature"/>
    <property type="match status" value="1"/>
</dbReference>
<dbReference type="SUPFAM" id="SSF103025">
    <property type="entry name" value="Folate-binding domain"/>
    <property type="match status" value="1"/>
</dbReference>
<evidence type="ECO:0000313" key="9">
    <source>
        <dbReference type="Proteomes" id="UP000249829"/>
    </source>
</evidence>
<evidence type="ECO:0000256" key="1">
    <source>
        <dbReference type="ARBA" id="ARBA00004305"/>
    </source>
</evidence>
<evidence type="ECO:0000256" key="5">
    <source>
        <dbReference type="ARBA" id="ARBA00093637"/>
    </source>
</evidence>
<evidence type="ECO:0000256" key="2">
    <source>
        <dbReference type="ARBA" id="ARBA00022946"/>
    </source>
</evidence>
<proteinExistence type="inferred from homology"/>
<keyword evidence="2" id="KW-0809">Transit peptide</keyword>
<keyword evidence="9" id="KW-1185">Reference proteome</keyword>
<dbReference type="Proteomes" id="UP000249829">
    <property type="component" value="Unassembled WGS sequence"/>
</dbReference>
<dbReference type="InterPro" id="IPR017703">
    <property type="entry name" value="YgfZ/GCV_T_CS"/>
</dbReference>
<dbReference type="Gene3D" id="3.30.1360.120">
    <property type="entry name" value="Probable tRNA modification gtpase trme, domain 1"/>
    <property type="match status" value="1"/>
</dbReference>
<dbReference type="Pfam" id="PF25455">
    <property type="entry name" value="Beta-barrel_CAF17_C"/>
    <property type="match status" value="1"/>
</dbReference>
<organism evidence="8 9">
    <name type="scientific">Aspergillus violaceofuscus (strain CBS 115571)</name>
    <dbReference type="NCBI Taxonomy" id="1450538"/>
    <lineage>
        <taxon>Eukaryota</taxon>
        <taxon>Fungi</taxon>
        <taxon>Dikarya</taxon>
        <taxon>Ascomycota</taxon>
        <taxon>Pezizomycotina</taxon>
        <taxon>Eurotiomycetes</taxon>
        <taxon>Eurotiomycetidae</taxon>
        <taxon>Eurotiales</taxon>
        <taxon>Aspergillaceae</taxon>
        <taxon>Aspergillus</taxon>
    </lineage>
</organism>
<dbReference type="GO" id="GO:0016226">
    <property type="term" value="P:iron-sulfur cluster assembly"/>
    <property type="evidence" value="ECO:0007669"/>
    <property type="project" value="TreeGrafter"/>
</dbReference>
<dbReference type="GO" id="GO:0005759">
    <property type="term" value="C:mitochondrial matrix"/>
    <property type="evidence" value="ECO:0007669"/>
    <property type="project" value="UniProtKB-SubCell"/>
</dbReference>
<keyword evidence="8" id="KW-0808">Transferase</keyword>
<evidence type="ECO:0000259" key="7">
    <source>
        <dbReference type="Pfam" id="PF25455"/>
    </source>
</evidence>
<keyword evidence="8" id="KW-0489">Methyltransferase</keyword>
<name>A0A2V5HWP9_ASPV1</name>
<dbReference type="EMBL" id="KZ825171">
    <property type="protein sequence ID" value="PYI16317.1"/>
    <property type="molecule type" value="Genomic_DNA"/>
</dbReference>
<dbReference type="PANTHER" id="PTHR22602:SF0">
    <property type="entry name" value="TRANSFERASE CAF17, MITOCHONDRIAL-RELATED"/>
    <property type="match status" value="1"/>
</dbReference>
<evidence type="ECO:0000256" key="4">
    <source>
        <dbReference type="ARBA" id="ARBA00093447"/>
    </source>
</evidence>
<feature type="domain" description="CAF17 C-terminal" evidence="7">
    <location>
        <begin position="294"/>
        <end position="381"/>
    </location>
</feature>
<accession>A0A2V5HWP9</accession>
<dbReference type="STRING" id="1450538.A0A2V5HWP9"/>
<dbReference type="AlphaFoldDB" id="A0A2V5HWP9"/>
<reference evidence="8 9" key="1">
    <citation type="submission" date="2018-02" db="EMBL/GenBank/DDBJ databases">
        <title>The genomes of Aspergillus section Nigri reveals drivers in fungal speciation.</title>
        <authorList>
            <consortium name="DOE Joint Genome Institute"/>
            <person name="Vesth T.C."/>
            <person name="Nybo J."/>
            <person name="Theobald S."/>
            <person name="Brandl J."/>
            <person name="Frisvad J.C."/>
            <person name="Nielsen K.F."/>
            <person name="Lyhne E.K."/>
            <person name="Kogle M.E."/>
            <person name="Kuo A."/>
            <person name="Riley R."/>
            <person name="Clum A."/>
            <person name="Nolan M."/>
            <person name="Lipzen A."/>
            <person name="Salamov A."/>
            <person name="Henrissat B."/>
            <person name="Wiebenga A."/>
            <person name="De vries R.P."/>
            <person name="Grigoriev I.V."/>
            <person name="Mortensen U.H."/>
            <person name="Andersen M.R."/>
            <person name="Baker S.E."/>
        </authorList>
    </citation>
    <scope>NUCLEOTIDE SEQUENCE [LARGE SCALE GENOMIC DNA]</scope>
    <source>
        <strain evidence="8 9">CBS 115571</strain>
    </source>
</reference>